<feature type="chain" id="PRO_5039576778" evidence="1">
    <location>
        <begin position="22"/>
        <end position="318"/>
    </location>
</feature>
<evidence type="ECO:0000256" key="1">
    <source>
        <dbReference type="SAM" id="SignalP"/>
    </source>
</evidence>
<accession>A0A9D1LG45</accession>
<reference evidence="2" key="2">
    <citation type="journal article" date="2021" name="PeerJ">
        <title>Extensive microbial diversity within the chicken gut microbiome revealed by metagenomics and culture.</title>
        <authorList>
            <person name="Gilroy R."/>
            <person name="Ravi A."/>
            <person name="Getino M."/>
            <person name="Pursley I."/>
            <person name="Horton D.L."/>
            <person name="Alikhan N.F."/>
            <person name="Baker D."/>
            <person name="Gharbi K."/>
            <person name="Hall N."/>
            <person name="Watson M."/>
            <person name="Adriaenssens E.M."/>
            <person name="Foster-Nyarko E."/>
            <person name="Jarju S."/>
            <person name="Secka A."/>
            <person name="Antonio M."/>
            <person name="Oren A."/>
            <person name="Chaudhuri R.R."/>
            <person name="La Ragione R."/>
            <person name="Hildebrand F."/>
            <person name="Pallen M.J."/>
        </authorList>
    </citation>
    <scope>NUCLEOTIDE SEQUENCE</scope>
    <source>
        <strain evidence="2">17073</strain>
    </source>
</reference>
<dbReference type="AlphaFoldDB" id="A0A9D1LG45"/>
<dbReference type="EMBL" id="DVMS01000034">
    <property type="protein sequence ID" value="HIU38305.1"/>
    <property type="molecule type" value="Genomic_DNA"/>
</dbReference>
<dbReference type="Proteomes" id="UP000824076">
    <property type="component" value="Unassembled WGS sequence"/>
</dbReference>
<evidence type="ECO:0000313" key="2">
    <source>
        <dbReference type="EMBL" id="HIU38305.1"/>
    </source>
</evidence>
<sequence length="318" mass="34643">MKKHLLFAFALSLGLANVASAQGYTLVRDWKTNTTAAGADARQGCYANGKFYIQNRPAGQIEVWDQTGMVGTLPSTDKSTGVCADDAGNIIVTNVTEFDWGKESGTTRPIRIYAGGEAPASDIDIYLVCPPPASLSSDMRCDYFGHVQGDVMSEEGGELCWVVNRRKYLNILPVKNGAQDDDNSQAVMMDNCFVNPVESFQEQGSGISMLTQTVAFKFGEEYCFDSRYIGMKGVEITTDEIGNPVANNKNDYTTAQSIWSYDPAFSCHVVGNTLFELGGEKYVVAMIQSKTDKERVSSFAIVKVSTGEKVAIWSAADH</sequence>
<feature type="signal peptide" evidence="1">
    <location>
        <begin position="1"/>
        <end position="21"/>
    </location>
</feature>
<proteinExistence type="predicted"/>
<reference evidence="2" key="1">
    <citation type="submission" date="2020-10" db="EMBL/GenBank/DDBJ databases">
        <authorList>
            <person name="Gilroy R."/>
        </authorList>
    </citation>
    <scope>NUCLEOTIDE SEQUENCE</scope>
    <source>
        <strain evidence="2">17073</strain>
    </source>
</reference>
<evidence type="ECO:0000313" key="3">
    <source>
        <dbReference type="Proteomes" id="UP000824076"/>
    </source>
</evidence>
<keyword evidence="1" id="KW-0732">Signal</keyword>
<name>A0A9D1LG45_9BACT</name>
<feature type="non-terminal residue" evidence="2">
    <location>
        <position position="318"/>
    </location>
</feature>
<organism evidence="2 3">
    <name type="scientific">Candidatus Limisoma intestinavium</name>
    <dbReference type="NCBI Taxonomy" id="2840856"/>
    <lineage>
        <taxon>Bacteria</taxon>
        <taxon>Pseudomonadati</taxon>
        <taxon>Bacteroidota</taxon>
        <taxon>Bacteroidia</taxon>
        <taxon>Bacteroidales</taxon>
        <taxon>Candidatus Limisoma</taxon>
    </lineage>
</organism>
<comment type="caution">
    <text evidence="2">The sequence shown here is derived from an EMBL/GenBank/DDBJ whole genome shotgun (WGS) entry which is preliminary data.</text>
</comment>
<gene>
    <name evidence="2" type="ORF">IAD18_01400</name>
</gene>
<protein>
    <submittedName>
        <fullName evidence="2">Uncharacterized protein</fullName>
    </submittedName>
</protein>